<keyword evidence="1" id="KW-0175">Coiled coil</keyword>
<accession>A0A1J4JZ07</accession>
<evidence type="ECO:0000313" key="4">
    <source>
        <dbReference type="Proteomes" id="UP000179807"/>
    </source>
</evidence>
<feature type="compositionally biased region" description="Polar residues" evidence="2">
    <location>
        <begin position="14"/>
        <end position="23"/>
    </location>
</feature>
<feature type="region of interest" description="Disordered" evidence="2">
    <location>
        <begin position="420"/>
        <end position="464"/>
    </location>
</feature>
<reference evidence="3" key="1">
    <citation type="submission" date="2016-10" db="EMBL/GenBank/DDBJ databases">
        <authorList>
            <person name="Benchimol M."/>
            <person name="Almeida L.G."/>
            <person name="Vasconcelos A.T."/>
            <person name="Perreira-Neves A."/>
            <person name="Rosa I.A."/>
            <person name="Tasca T."/>
            <person name="Bogo M.R."/>
            <person name="de Souza W."/>
        </authorList>
    </citation>
    <scope>NUCLEOTIDE SEQUENCE [LARGE SCALE GENOMIC DNA]</scope>
    <source>
        <strain evidence="3">K</strain>
    </source>
</reference>
<keyword evidence="4" id="KW-1185">Reference proteome</keyword>
<feature type="coiled-coil region" evidence="1">
    <location>
        <begin position="219"/>
        <end position="271"/>
    </location>
</feature>
<evidence type="ECO:0000256" key="2">
    <source>
        <dbReference type="SAM" id="MobiDB-lite"/>
    </source>
</evidence>
<dbReference type="Proteomes" id="UP000179807">
    <property type="component" value="Unassembled WGS sequence"/>
</dbReference>
<feature type="coiled-coil region" evidence="1">
    <location>
        <begin position="341"/>
        <end position="394"/>
    </location>
</feature>
<protein>
    <submittedName>
        <fullName evidence="3">Uncharacterized protein</fullName>
    </submittedName>
</protein>
<dbReference type="PANTHER" id="PTHR47026">
    <property type="entry name" value="PIGMENTOSA GTPASE REGULATOR-LIKE PROTEIN, PUTATIVE-RELATED"/>
    <property type="match status" value="1"/>
</dbReference>
<dbReference type="GeneID" id="94827705"/>
<proteinExistence type="predicted"/>
<dbReference type="AlphaFoldDB" id="A0A1J4JZ07"/>
<evidence type="ECO:0000256" key="1">
    <source>
        <dbReference type="SAM" id="Coils"/>
    </source>
</evidence>
<dbReference type="RefSeq" id="XP_068357543.1">
    <property type="nucleotide sequence ID" value="XM_068493001.1"/>
</dbReference>
<dbReference type="EMBL" id="MLAK01000793">
    <property type="protein sequence ID" value="OHT04407.1"/>
    <property type="molecule type" value="Genomic_DNA"/>
</dbReference>
<comment type="caution">
    <text evidence="3">The sequence shown here is derived from an EMBL/GenBank/DDBJ whole genome shotgun (WGS) entry which is preliminary data.</text>
</comment>
<organism evidence="3 4">
    <name type="scientific">Tritrichomonas foetus</name>
    <dbReference type="NCBI Taxonomy" id="1144522"/>
    <lineage>
        <taxon>Eukaryota</taxon>
        <taxon>Metamonada</taxon>
        <taxon>Parabasalia</taxon>
        <taxon>Tritrichomonadida</taxon>
        <taxon>Tritrichomonadidae</taxon>
        <taxon>Tritrichomonas</taxon>
    </lineage>
</organism>
<dbReference type="OrthoDB" id="10615597at2759"/>
<sequence length="464" mass="52476">MSTPTFHPGEGSASPPSVANTMAQMGETLLGDSSDVSSTIDKNENMSDHDFQVVDDGQPTFATATEDIDVHIHDNASNLKIPEDSSPNDSSRPKPIKELLLKKELTQEEKDRKEFYRMMTSSAPSSRATNITRKVQTINRPPSLNLSEEEIVSIADSLIKGKKVVLKDPIAVAGVIKELDSRRLLALSQSEYLKSKKIGDIIESLKVTLYQSDCDILFKENLDNLTAKHKEAVDALEEAKAEWKKRHADFIDECKNEAADLQTKFENEQADLDAKWMDPATQRKFTKRSPFLLQQKAVEKYMVLAGELEAAEQTKKINQQNEKLEVQQKYQNMQGSYEFSRKQLMENQNAELEQMKNEQENKYKQMLAKEQMEIEIAKKRVAFAQKNLDDQNNLEKFIAKKFRKTNGLLPLSVLNISDDLPPLSRGKGLNRAEANKQTAKPTPLQLPPLKMKPTKTQKIVISLK</sequence>
<feature type="compositionally biased region" description="Polar residues" evidence="2">
    <location>
        <begin position="454"/>
        <end position="464"/>
    </location>
</feature>
<feature type="compositionally biased region" description="Basic and acidic residues" evidence="2">
    <location>
        <begin position="41"/>
        <end position="52"/>
    </location>
</feature>
<feature type="region of interest" description="Disordered" evidence="2">
    <location>
        <begin position="1"/>
        <end position="52"/>
    </location>
</feature>
<name>A0A1J4JZ07_9EUKA</name>
<evidence type="ECO:0000313" key="3">
    <source>
        <dbReference type="EMBL" id="OHT04407.1"/>
    </source>
</evidence>
<dbReference type="PANTHER" id="PTHR47026:SF2">
    <property type="entry name" value="FLAGELLAR ASSOCIATED PROTEIN"/>
    <property type="match status" value="1"/>
</dbReference>
<gene>
    <name evidence="3" type="ORF">TRFO_06284</name>
</gene>
<dbReference type="VEuPathDB" id="TrichDB:TRFO_06284"/>